<evidence type="ECO:0000256" key="5">
    <source>
        <dbReference type="ARBA" id="ARBA00022475"/>
    </source>
</evidence>
<evidence type="ECO:0000313" key="12">
    <source>
        <dbReference type="EMBL" id="TCL40156.1"/>
    </source>
</evidence>
<keyword evidence="10" id="KW-1006">Bacterial flagellum protein export</keyword>
<keyword evidence="13" id="KW-1185">Reference proteome</keyword>
<comment type="caution">
    <text evidence="12">The sequence shown here is derived from an EMBL/GenBank/DDBJ whole genome shotgun (WGS) entry which is preliminary data.</text>
</comment>
<evidence type="ECO:0000313" key="13">
    <source>
        <dbReference type="Proteomes" id="UP000295063"/>
    </source>
</evidence>
<evidence type="ECO:0000256" key="10">
    <source>
        <dbReference type="ARBA" id="ARBA00023225"/>
    </source>
</evidence>
<comment type="similarity">
    <text evidence="2">Belongs to the FliJ family.</text>
</comment>
<evidence type="ECO:0000256" key="11">
    <source>
        <dbReference type="SAM" id="Coils"/>
    </source>
</evidence>
<evidence type="ECO:0000256" key="7">
    <source>
        <dbReference type="ARBA" id="ARBA00022795"/>
    </source>
</evidence>
<dbReference type="AlphaFoldDB" id="A0A4R1Q6E2"/>
<dbReference type="Proteomes" id="UP000295063">
    <property type="component" value="Unassembled WGS sequence"/>
</dbReference>
<keyword evidence="8" id="KW-0653">Protein transport</keyword>
<keyword evidence="12" id="KW-0969">Cilium</keyword>
<dbReference type="GO" id="GO:0071973">
    <property type="term" value="P:bacterial-type flagellum-dependent cell motility"/>
    <property type="evidence" value="ECO:0007669"/>
    <property type="project" value="InterPro"/>
</dbReference>
<protein>
    <recommendedName>
        <fullName evidence="3">Flagellar FliJ protein</fullName>
    </recommendedName>
</protein>
<feature type="coiled-coil region" evidence="11">
    <location>
        <begin position="26"/>
        <end position="60"/>
    </location>
</feature>
<dbReference type="RefSeq" id="WP_132074623.1">
    <property type="nucleotide sequence ID" value="NZ_DALYTA010000018.1"/>
</dbReference>
<dbReference type="Gene3D" id="1.10.287.1700">
    <property type="match status" value="1"/>
</dbReference>
<accession>A0A4R1Q6E2</accession>
<keyword evidence="11" id="KW-0175">Coiled coil</keyword>
<dbReference type="InterPro" id="IPR012823">
    <property type="entry name" value="Flagell_FliJ"/>
</dbReference>
<evidence type="ECO:0000256" key="2">
    <source>
        <dbReference type="ARBA" id="ARBA00010004"/>
    </source>
</evidence>
<dbReference type="InterPro" id="IPR053716">
    <property type="entry name" value="Flag_assembly_chemotaxis_eff"/>
</dbReference>
<evidence type="ECO:0000256" key="8">
    <source>
        <dbReference type="ARBA" id="ARBA00022927"/>
    </source>
</evidence>
<comment type="subcellular location">
    <subcellularLocation>
        <location evidence="1">Cell membrane</location>
        <topology evidence="1">Peripheral membrane protein</topology>
        <orientation evidence="1">Cytoplasmic side</orientation>
    </subcellularLocation>
</comment>
<gene>
    <name evidence="12" type="ORF">EV210_101357</name>
</gene>
<name>A0A4R1Q6E2_9FIRM</name>
<dbReference type="EMBL" id="SLUI01000001">
    <property type="protein sequence ID" value="TCL40156.1"/>
    <property type="molecule type" value="Genomic_DNA"/>
</dbReference>
<dbReference type="GO" id="GO:0015031">
    <property type="term" value="P:protein transport"/>
    <property type="evidence" value="ECO:0007669"/>
    <property type="project" value="UniProtKB-KW"/>
</dbReference>
<keyword evidence="12" id="KW-0966">Cell projection</keyword>
<proteinExistence type="inferred from homology"/>
<organism evidence="12 13">
    <name type="scientific">Anaerospora hongkongensis</name>
    <dbReference type="NCBI Taxonomy" id="244830"/>
    <lineage>
        <taxon>Bacteria</taxon>
        <taxon>Bacillati</taxon>
        <taxon>Bacillota</taxon>
        <taxon>Negativicutes</taxon>
        <taxon>Selenomonadales</taxon>
        <taxon>Sporomusaceae</taxon>
        <taxon>Anaerospora</taxon>
    </lineage>
</organism>
<keyword evidence="5" id="KW-1003">Cell membrane</keyword>
<keyword evidence="9" id="KW-0472">Membrane</keyword>
<evidence type="ECO:0000256" key="3">
    <source>
        <dbReference type="ARBA" id="ARBA00020392"/>
    </source>
</evidence>
<keyword evidence="6" id="KW-0145">Chemotaxis</keyword>
<dbReference type="GO" id="GO:0009288">
    <property type="term" value="C:bacterial-type flagellum"/>
    <property type="evidence" value="ECO:0007669"/>
    <property type="project" value="InterPro"/>
</dbReference>
<evidence type="ECO:0000256" key="4">
    <source>
        <dbReference type="ARBA" id="ARBA00022448"/>
    </source>
</evidence>
<evidence type="ECO:0000256" key="6">
    <source>
        <dbReference type="ARBA" id="ARBA00022500"/>
    </source>
</evidence>
<keyword evidence="7" id="KW-1005">Bacterial flagellum biogenesis</keyword>
<keyword evidence="4" id="KW-0813">Transport</keyword>
<dbReference type="NCBIfam" id="TIGR02473">
    <property type="entry name" value="flagell_FliJ"/>
    <property type="match status" value="1"/>
</dbReference>
<reference evidence="12 13" key="1">
    <citation type="submission" date="2019-03" db="EMBL/GenBank/DDBJ databases">
        <title>Genomic Encyclopedia of Type Strains, Phase IV (KMG-IV): sequencing the most valuable type-strain genomes for metagenomic binning, comparative biology and taxonomic classification.</title>
        <authorList>
            <person name="Goeker M."/>
        </authorList>
    </citation>
    <scope>NUCLEOTIDE SEQUENCE [LARGE SCALE GENOMIC DNA]</scope>
    <source>
        <strain evidence="12 13">DSM 15969</strain>
    </source>
</reference>
<dbReference type="GO" id="GO:0005886">
    <property type="term" value="C:plasma membrane"/>
    <property type="evidence" value="ECO:0007669"/>
    <property type="project" value="UniProtKB-SubCell"/>
</dbReference>
<dbReference type="Pfam" id="PF02050">
    <property type="entry name" value="FliJ"/>
    <property type="match status" value="1"/>
</dbReference>
<evidence type="ECO:0000256" key="9">
    <source>
        <dbReference type="ARBA" id="ARBA00023136"/>
    </source>
</evidence>
<sequence>MKQFKFQLETLLRMRRLQQEEAQMRLVQATSRYQIELTALERLENEQKMQLAQFRAEQSKRQTIDTLKNYYFYFDKLNVSITVQQEQVEAADQQRCHCLTELAAATTKLKLVEKLKEKRLAEYKAEMLQQDQKLLDELGMQVFMRNRQV</sequence>
<dbReference type="GO" id="GO:0006935">
    <property type="term" value="P:chemotaxis"/>
    <property type="evidence" value="ECO:0007669"/>
    <property type="project" value="UniProtKB-KW"/>
</dbReference>
<evidence type="ECO:0000256" key="1">
    <source>
        <dbReference type="ARBA" id="ARBA00004413"/>
    </source>
</evidence>
<dbReference type="GO" id="GO:0044781">
    <property type="term" value="P:bacterial-type flagellum organization"/>
    <property type="evidence" value="ECO:0007669"/>
    <property type="project" value="UniProtKB-KW"/>
</dbReference>
<dbReference type="OrthoDB" id="2087173at2"/>
<keyword evidence="12" id="KW-0282">Flagellum</keyword>